<accession>A0AAN9Z2F1</accession>
<keyword evidence="1" id="KW-0732">Signal</keyword>
<name>A0AAN9Z2F1_9ORTH</name>
<evidence type="ECO:0000313" key="2">
    <source>
        <dbReference type="EMBL" id="KAK7793643.1"/>
    </source>
</evidence>
<gene>
    <name evidence="2" type="ORF">R5R35_006130</name>
</gene>
<keyword evidence="3" id="KW-1185">Reference proteome</keyword>
<dbReference type="AlphaFoldDB" id="A0AAN9Z2F1"/>
<evidence type="ECO:0000313" key="3">
    <source>
        <dbReference type="Proteomes" id="UP001378592"/>
    </source>
</evidence>
<evidence type="ECO:0000256" key="1">
    <source>
        <dbReference type="SAM" id="SignalP"/>
    </source>
</evidence>
<reference evidence="2 3" key="1">
    <citation type="submission" date="2024-03" db="EMBL/GenBank/DDBJ databases">
        <title>The genome assembly and annotation of the cricket Gryllus longicercus Weissman &amp; Gray.</title>
        <authorList>
            <person name="Szrajer S."/>
            <person name="Gray D."/>
            <person name="Ylla G."/>
        </authorList>
    </citation>
    <scope>NUCLEOTIDE SEQUENCE [LARGE SCALE GENOMIC DNA]</scope>
    <source>
        <strain evidence="2">DAG 2021-001</strain>
        <tissue evidence="2">Whole body minus gut</tissue>
    </source>
</reference>
<organism evidence="2 3">
    <name type="scientific">Gryllus longicercus</name>
    <dbReference type="NCBI Taxonomy" id="2509291"/>
    <lineage>
        <taxon>Eukaryota</taxon>
        <taxon>Metazoa</taxon>
        <taxon>Ecdysozoa</taxon>
        <taxon>Arthropoda</taxon>
        <taxon>Hexapoda</taxon>
        <taxon>Insecta</taxon>
        <taxon>Pterygota</taxon>
        <taxon>Neoptera</taxon>
        <taxon>Polyneoptera</taxon>
        <taxon>Orthoptera</taxon>
        <taxon>Ensifera</taxon>
        <taxon>Gryllidea</taxon>
        <taxon>Grylloidea</taxon>
        <taxon>Gryllidae</taxon>
        <taxon>Gryllinae</taxon>
        <taxon>Gryllus</taxon>
    </lineage>
</organism>
<feature type="signal peptide" evidence="1">
    <location>
        <begin position="1"/>
        <end position="25"/>
    </location>
</feature>
<dbReference type="EMBL" id="JAZDUA010000368">
    <property type="protein sequence ID" value="KAK7793643.1"/>
    <property type="molecule type" value="Genomic_DNA"/>
</dbReference>
<comment type="caution">
    <text evidence="2">The sequence shown here is derived from an EMBL/GenBank/DDBJ whole genome shotgun (WGS) entry which is preliminary data.</text>
</comment>
<proteinExistence type="predicted"/>
<dbReference type="Proteomes" id="UP001378592">
    <property type="component" value="Unassembled WGS sequence"/>
</dbReference>
<protein>
    <submittedName>
        <fullName evidence="2">Uncharacterized protein</fullName>
    </submittedName>
</protein>
<sequence>MQPLKSMLLTTALLMLLLHCQEMTANETPEPAGSSLAKYVLAFSRPGAFKEIRAVFGEEPPITTSCPPGDQGLECRQDEARRVYDDCPGGDCEACIGCNRTNLWPRCCQQNAMCCSHLARACQICEPNDLHSFCAKHFKRCF</sequence>
<feature type="chain" id="PRO_5042876393" evidence="1">
    <location>
        <begin position="26"/>
        <end position="142"/>
    </location>
</feature>